<protein>
    <submittedName>
        <fullName evidence="3">YggT family protein</fullName>
    </submittedName>
</protein>
<keyword evidence="2" id="KW-0812">Transmembrane</keyword>
<dbReference type="Proteomes" id="UP001595976">
    <property type="component" value="Unassembled WGS sequence"/>
</dbReference>
<name>A0ABW0F5G3_9HYPH</name>
<evidence type="ECO:0000313" key="3">
    <source>
        <dbReference type="EMBL" id="MFC5293680.1"/>
    </source>
</evidence>
<proteinExistence type="inferred from homology"/>
<accession>A0ABW0F5G3</accession>
<dbReference type="PANTHER" id="PTHR33219">
    <property type="entry name" value="YLMG HOMOLOG PROTEIN 2, CHLOROPLASTIC"/>
    <property type="match status" value="1"/>
</dbReference>
<sequence>MRAVLDVVLLALQIYVWILIASAVLSWLIAFNVINTRNQFVATVWDMLYRLTEPLLRPIRERLPNLGGIDISPIILLLIIYFIQSVIIRYIYPNVF</sequence>
<dbReference type="RefSeq" id="WP_158444227.1">
    <property type="nucleotide sequence ID" value="NZ_JAOAOS010000004.1"/>
</dbReference>
<comment type="similarity">
    <text evidence="1">Belongs to the YggT family.</text>
</comment>
<comment type="caution">
    <text evidence="3">The sequence shown here is derived from an EMBL/GenBank/DDBJ whole genome shotgun (WGS) entry which is preliminary data.</text>
</comment>
<keyword evidence="2" id="KW-0472">Membrane</keyword>
<dbReference type="PANTHER" id="PTHR33219:SF14">
    <property type="entry name" value="PROTEIN COFACTOR ASSEMBLY OF COMPLEX C SUBUNIT B CCB3, CHLOROPLASTIC-RELATED"/>
    <property type="match status" value="1"/>
</dbReference>
<dbReference type="Pfam" id="PF02325">
    <property type="entry name" value="CCB3_YggT"/>
    <property type="match status" value="1"/>
</dbReference>
<feature type="transmembrane region" description="Helical" evidence="2">
    <location>
        <begin position="7"/>
        <end position="30"/>
    </location>
</feature>
<evidence type="ECO:0000256" key="1">
    <source>
        <dbReference type="ARBA" id="ARBA00010894"/>
    </source>
</evidence>
<dbReference type="EMBL" id="JBHSLI010000004">
    <property type="protein sequence ID" value="MFC5293680.1"/>
    <property type="molecule type" value="Genomic_DNA"/>
</dbReference>
<evidence type="ECO:0000313" key="4">
    <source>
        <dbReference type="Proteomes" id="UP001595976"/>
    </source>
</evidence>
<gene>
    <name evidence="3" type="ORF">ACFPK2_11850</name>
</gene>
<organism evidence="3 4">
    <name type="scientific">Bosea minatitlanensis</name>
    <dbReference type="NCBI Taxonomy" id="128782"/>
    <lineage>
        <taxon>Bacteria</taxon>
        <taxon>Pseudomonadati</taxon>
        <taxon>Pseudomonadota</taxon>
        <taxon>Alphaproteobacteria</taxon>
        <taxon>Hyphomicrobiales</taxon>
        <taxon>Boseaceae</taxon>
        <taxon>Bosea</taxon>
    </lineage>
</organism>
<dbReference type="InterPro" id="IPR003425">
    <property type="entry name" value="CCB3/YggT"/>
</dbReference>
<keyword evidence="2" id="KW-1133">Transmembrane helix</keyword>
<reference evidence="4" key="1">
    <citation type="journal article" date="2019" name="Int. J. Syst. Evol. Microbiol.">
        <title>The Global Catalogue of Microorganisms (GCM) 10K type strain sequencing project: providing services to taxonomists for standard genome sequencing and annotation.</title>
        <authorList>
            <consortium name="The Broad Institute Genomics Platform"/>
            <consortium name="The Broad Institute Genome Sequencing Center for Infectious Disease"/>
            <person name="Wu L."/>
            <person name="Ma J."/>
        </authorList>
    </citation>
    <scope>NUCLEOTIDE SEQUENCE [LARGE SCALE GENOMIC DNA]</scope>
    <source>
        <strain evidence="4">CGMCC 1.15643</strain>
    </source>
</reference>
<evidence type="ECO:0000256" key="2">
    <source>
        <dbReference type="SAM" id="Phobius"/>
    </source>
</evidence>
<keyword evidence="4" id="KW-1185">Reference proteome</keyword>
<feature type="transmembrane region" description="Helical" evidence="2">
    <location>
        <begin position="71"/>
        <end position="92"/>
    </location>
</feature>